<evidence type="ECO:0000313" key="19">
    <source>
        <dbReference type="EMBL" id="KAJ1646275.1"/>
    </source>
</evidence>
<dbReference type="PANTHER" id="PTHR28025">
    <property type="entry name" value="DASH COMPLEX SUBUNIT DAD1"/>
    <property type="match status" value="1"/>
</dbReference>
<dbReference type="GO" id="GO:0042729">
    <property type="term" value="C:DASH complex"/>
    <property type="evidence" value="ECO:0007669"/>
    <property type="project" value="InterPro"/>
</dbReference>
<feature type="compositionally biased region" description="Acidic residues" evidence="18">
    <location>
        <begin position="102"/>
        <end position="111"/>
    </location>
</feature>
<comment type="similarity">
    <text evidence="4">Belongs to the DASH complex DAD1 family.</text>
</comment>
<evidence type="ECO:0000256" key="7">
    <source>
        <dbReference type="ARBA" id="ARBA00022490"/>
    </source>
</evidence>
<comment type="caution">
    <text evidence="19">The sequence shown here is derived from an EMBL/GenBank/DDBJ whole genome shotgun (WGS) entry which is preliminary data.</text>
</comment>
<evidence type="ECO:0000256" key="1">
    <source>
        <dbReference type="ARBA" id="ARBA00004123"/>
    </source>
</evidence>
<organism evidence="19 20">
    <name type="scientific">Coemansia asiatica</name>
    <dbReference type="NCBI Taxonomy" id="1052880"/>
    <lineage>
        <taxon>Eukaryota</taxon>
        <taxon>Fungi</taxon>
        <taxon>Fungi incertae sedis</taxon>
        <taxon>Zoopagomycota</taxon>
        <taxon>Kickxellomycotina</taxon>
        <taxon>Kickxellomycetes</taxon>
        <taxon>Kickxellales</taxon>
        <taxon>Kickxellaceae</taxon>
        <taxon>Coemansia</taxon>
    </lineage>
</organism>
<feature type="compositionally biased region" description="Polar residues" evidence="18">
    <location>
        <begin position="113"/>
        <end position="126"/>
    </location>
</feature>
<keyword evidence="11" id="KW-0995">Kinetochore</keyword>
<dbReference type="Pfam" id="PF08649">
    <property type="entry name" value="DASH_Dad1"/>
    <property type="match status" value="1"/>
</dbReference>
<feature type="region of interest" description="Disordered" evidence="18">
    <location>
        <begin position="74"/>
        <end position="135"/>
    </location>
</feature>
<keyword evidence="10" id="KW-0498">Mitosis</keyword>
<name>A0A9W7XJZ9_9FUNG</name>
<sequence length="135" mass="15086">MERTESLTAAYGSRTQYEREKERLIIEINQGMDTVNRNLQQLNQNLESAISLGTSFGRIASLWNDFGMIIDPPIEDSEEIDAENKNDSRQAMSNAEHADIADAADNDDDGGLDQQSKARSQTNNADMDTLMDEDL</sequence>
<keyword evidence="14" id="KW-0131">Cell cycle</keyword>
<dbReference type="GO" id="GO:0072686">
    <property type="term" value="C:mitotic spindle"/>
    <property type="evidence" value="ECO:0007669"/>
    <property type="project" value="InterPro"/>
</dbReference>
<evidence type="ECO:0000256" key="10">
    <source>
        <dbReference type="ARBA" id="ARBA00022776"/>
    </source>
</evidence>
<feature type="coiled-coil region" evidence="17">
    <location>
        <begin position="25"/>
        <end position="52"/>
    </location>
</feature>
<proteinExistence type="inferred from homology"/>
<gene>
    <name evidence="19" type="ORF">LPJ64_002245</name>
</gene>
<keyword evidence="7" id="KW-0963">Cytoplasm</keyword>
<accession>A0A9W7XJZ9</accession>
<dbReference type="InterPro" id="IPR013958">
    <property type="entry name" value="DASH_Dad1"/>
</dbReference>
<evidence type="ECO:0000256" key="14">
    <source>
        <dbReference type="ARBA" id="ARBA00023306"/>
    </source>
</evidence>
<keyword evidence="9" id="KW-0493">Microtubule</keyword>
<keyword evidence="20" id="KW-1185">Reference proteome</keyword>
<keyword evidence="15" id="KW-0137">Centromere</keyword>
<keyword evidence="8" id="KW-0132">Cell division</keyword>
<evidence type="ECO:0000256" key="4">
    <source>
        <dbReference type="ARBA" id="ARBA00010146"/>
    </source>
</evidence>
<comment type="subcellular location">
    <subcellularLocation>
        <location evidence="3">Chromosome</location>
        <location evidence="3">Centromere</location>
        <location evidence="3">Kinetochore</location>
    </subcellularLocation>
    <subcellularLocation>
        <location evidence="2">Cytoplasm</location>
        <location evidence="2">Cytoskeleton</location>
        <location evidence="2">Spindle</location>
    </subcellularLocation>
    <subcellularLocation>
        <location evidence="1">Nucleus</location>
    </subcellularLocation>
</comment>
<keyword evidence="13" id="KW-0539">Nucleus</keyword>
<evidence type="ECO:0000256" key="12">
    <source>
        <dbReference type="ARBA" id="ARBA00023212"/>
    </source>
</evidence>
<evidence type="ECO:0000256" key="15">
    <source>
        <dbReference type="ARBA" id="ARBA00023328"/>
    </source>
</evidence>
<evidence type="ECO:0000256" key="18">
    <source>
        <dbReference type="SAM" id="MobiDB-lite"/>
    </source>
</evidence>
<evidence type="ECO:0000313" key="20">
    <source>
        <dbReference type="Proteomes" id="UP001145021"/>
    </source>
</evidence>
<keyword evidence="6" id="KW-0158">Chromosome</keyword>
<keyword evidence="17" id="KW-0175">Coiled coil</keyword>
<evidence type="ECO:0000256" key="6">
    <source>
        <dbReference type="ARBA" id="ARBA00022454"/>
    </source>
</evidence>
<dbReference type="AlphaFoldDB" id="A0A9W7XJZ9"/>
<dbReference type="GO" id="GO:0044732">
    <property type="term" value="C:mitotic spindle pole body"/>
    <property type="evidence" value="ECO:0007669"/>
    <property type="project" value="TreeGrafter"/>
</dbReference>
<evidence type="ECO:0000256" key="9">
    <source>
        <dbReference type="ARBA" id="ARBA00022701"/>
    </source>
</evidence>
<evidence type="ECO:0000256" key="8">
    <source>
        <dbReference type="ARBA" id="ARBA00022618"/>
    </source>
</evidence>
<evidence type="ECO:0000256" key="11">
    <source>
        <dbReference type="ARBA" id="ARBA00022838"/>
    </source>
</evidence>
<dbReference type="Proteomes" id="UP001145021">
    <property type="component" value="Unassembled WGS sequence"/>
</dbReference>
<evidence type="ECO:0000256" key="2">
    <source>
        <dbReference type="ARBA" id="ARBA00004186"/>
    </source>
</evidence>
<dbReference type="GO" id="GO:0051010">
    <property type="term" value="F:microtubule plus-end binding"/>
    <property type="evidence" value="ECO:0007669"/>
    <property type="project" value="TreeGrafter"/>
</dbReference>
<dbReference type="GO" id="GO:0051301">
    <property type="term" value="P:cell division"/>
    <property type="evidence" value="ECO:0007669"/>
    <property type="project" value="UniProtKB-KW"/>
</dbReference>
<evidence type="ECO:0000256" key="16">
    <source>
        <dbReference type="ARBA" id="ARBA00030566"/>
    </source>
</evidence>
<dbReference type="PANTHER" id="PTHR28025:SF1">
    <property type="entry name" value="DASH COMPLEX SUBUNIT DAD1"/>
    <property type="match status" value="1"/>
</dbReference>
<evidence type="ECO:0000256" key="17">
    <source>
        <dbReference type="SAM" id="Coils"/>
    </source>
</evidence>
<reference evidence="19" key="1">
    <citation type="submission" date="2022-07" db="EMBL/GenBank/DDBJ databases">
        <title>Phylogenomic reconstructions and comparative analyses of Kickxellomycotina fungi.</title>
        <authorList>
            <person name="Reynolds N.K."/>
            <person name="Stajich J.E."/>
            <person name="Barry K."/>
            <person name="Grigoriev I.V."/>
            <person name="Crous P."/>
            <person name="Smith M.E."/>
        </authorList>
    </citation>
    <scope>NUCLEOTIDE SEQUENCE</scope>
    <source>
        <strain evidence="19">NBRC 105413</strain>
    </source>
</reference>
<dbReference type="GO" id="GO:0005876">
    <property type="term" value="C:spindle microtubule"/>
    <property type="evidence" value="ECO:0007669"/>
    <property type="project" value="TreeGrafter"/>
</dbReference>
<dbReference type="EMBL" id="JANBOH010000068">
    <property type="protein sequence ID" value="KAJ1646275.1"/>
    <property type="molecule type" value="Genomic_DNA"/>
</dbReference>
<protein>
    <recommendedName>
        <fullName evidence="5">DASH complex subunit DAD1</fullName>
    </recommendedName>
    <alternativeName>
        <fullName evidence="16">Outer kinetochore protein DAD1</fullName>
    </alternativeName>
</protein>
<evidence type="ECO:0000256" key="3">
    <source>
        <dbReference type="ARBA" id="ARBA00004629"/>
    </source>
</evidence>
<evidence type="ECO:0000256" key="13">
    <source>
        <dbReference type="ARBA" id="ARBA00023242"/>
    </source>
</evidence>
<keyword evidence="12" id="KW-0206">Cytoskeleton</keyword>
<evidence type="ECO:0000256" key="5">
    <source>
        <dbReference type="ARBA" id="ARBA00020261"/>
    </source>
</evidence>